<dbReference type="EMBL" id="UINC01002013">
    <property type="protein sequence ID" value="SUZ91881.1"/>
    <property type="molecule type" value="Genomic_DNA"/>
</dbReference>
<feature type="region of interest" description="Disordered" evidence="1">
    <location>
        <begin position="322"/>
        <end position="343"/>
    </location>
</feature>
<reference evidence="2" key="1">
    <citation type="submission" date="2018-05" db="EMBL/GenBank/DDBJ databases">
        <authorList>
            <person name="Lanie J.A."/>
            <person name="Ng W.-L."/>
            <person name="Kazmierczak K.M."/>
            <person name="Andrzejewski T.M."/>
            <person name="Davidsen T.M."/>
            <person name="Wayne K.J."/>
            <person name="Tettelin H."/>
            <person name="Glass J.I."/>
            <person name="Rusch D."/>
            <person name="Podicherti R."/>
            <person name="Tsui H.-C.T."/>
            <person name="Winkler M.E."/>
        </authorList>
    </citation>
    <scope>NUCLEOTIDE SEQUENCE</scope>
</reference>
<sequence length="343" mass="38010">MRTQVTAIAAAAAVIVALTAVDGWAQSGARALSHTPWGHPDLQGIWNNSTTTPLEQLTDEERAQDRAARRPVIEATRGTGAAWPEQKGRLEQPSLIVDPPDGRMSMTMQAVQRLIDRENARAGRGESDSWLDRNSWERCLTRTLPVAMIPNLYNANYQILQTPDHVVLVMEMIHEARIIPLGDGSRASGRIRQWLGDSRGHWDGETLVVETLHFNSKLDGGDYQPSHILQTGHRGSGESLRLIERFTRVDADTIDYRFTVEDQTTYTQPYTVAIPMNRSAADVTLFEYACHEGNYGMANLLRAGRSDEQQALDLAALVSQQRKDAGHPGVREPAVPFAPLGSR</sequence>
<dbReference type="AlphaFoldDB" id="A0A381RKN1"/>
<evidence type="ECO:0000256" key="1">
    <source>
        <dbReference type="SAM" id="MobiDB-lite"/>
    </source>
</evidence>
<organism evidence="2">
    <name type="scientific">marine metagenome</name>
    <dbReference type="NCBI Taxonomy" id="408172"/>
    <lineage>
        <taxon>unclassified sequences</taxon>
        <taxon>metagenomes</taxon>
        <taxon>ecological metagenomes</taxon>
    </lineage>
</organism>
<gene>
    <name evidence="2" type="ORF">METZ01_LOCUS44735</name>
</gene>
<protein>
    <submittedName>
        <fullName evidence="2">Uncharacterized protein</fullName>
    </submittedName>
</protein>
<accession>A0A381RKN1</accession>
<name>A0A381RKN1_9ZZZZ</name>
<evidence type="ECO:0000313" key="2">
    <source>
        <dbReference type="EMBL" id="SUZ91881.1"/>
    </source>
</evidence>
<proteinExistence type="predicted"/>